<feature type="region of interest" description="Disordered" evidence="4">
    <location>
        <begin position="280"/>
        <end position="299"/>
    </location>
</feature>
<evidence type="ECO:0000313" key="7">
    <source>
        <dbReference type="EMBL" id="GLB37890.1"/>
    </source>
</evidence>
<dbReference type="AlphaFoldDB" id="A0A9P3PKE4"/>
<evidence type="ECO:0000313" key="8">
    <source>
        <dbReference type="Proteomes" id="UP001063166"/>
    </source>
</evidence>
<dbReference type="PROSITE" id="PS00633">
    <property type="entry name" value="BROMODOMAIN_1"/>
    <property type="match status" value="1"/>
</dbReference>
<feature type="compositionally biased region" description="Basic residues" evidence="4">
    <location>
        <begin position="371"/>
        <end position="384"/>
    </location>
</feature>
<dbReference type="InterPro" id="IPR036427">
    <property type="entry name" value="Bromodomain-like_sf"/>
</dbReference>
<feature type="compositionally biased region" description="Pro residues" evidence="4">
    <location>
        <begin position="714"/>
        <end position="723"/>
    </location>
</feature>
<evidence type="ECO:0000259" key="5">
    <source>
        <dbReference type="PROSITE" id="PS50014"/>
    </source>
</evidence>
<dbReference type="PROSITE" id="PS50014">
    <property type="entry name" value="BROMODOMAIN_2"/>
    <property type="match status" value="1"/>
</dbReference>
<dbReference type="GO" id="GO:0046982">
    <property type="term" value="F:protein heterodimerization activity"/>
    <property type="evidence" value="ECO:0007669"/>
    <property type="project" value="InterPro"/>
</dbReference>
<dbReference type="GO" id="GO:0006357">
    <property type="term" value="P:regulation of transcription by RNA polymerase II"/>
    <property type="evidence" value="ECO:0007669"/>
    <property type="project" value="TreeGrafter"/>
</dbReference>
<feature type="region of interest" description="Disordered" evidence="4">
    <location>
        <begin position="654"/>
        <end position="683"/>
    </location>
</feature>
<dbReference type="SMART" id="SM00297">
    <property type="entry name" value="BROMO"/>
    <property type="match status" value="1"/>
</dbReference>
<dbReference type="PROSITE" id="PS00018">
    <property type="entry name" value="EF_HAND_1"/>
    <property type="match status" value="2"/>
</dbReference>
<dbReference type="GO" id="GO:0006325">
    <property type="term" value="P:chromatin organization"/>
    <property type="evidence" value="ECO:0007669"/>
    <property type="project" value="UniProtKB-ARBA"/>
</dbReference>
<feature type="compositionally biased region" description="Low complexity" evidence="4">
    <location>
        <begin position="724"/>
        <end position="735"/>
    </location>
</feature>
<feature type="region of interest" description="Disordered" evidence="4">
    <location>
        <begin position="357"/>
        <end position="391"/>
    </location>
</feature>
<proteinExistence type="predicted"/>
<dbReference type="InterPro" id="IPR018359">
    <property type="entry name" value="Bromodomain_CS"/>
</dbReference>
<dbReference type="PANTHER" id="PTHR47343">
    <property type="entry name" value="TRANSCRIPTIONAL ACTIVATOR SPT7"/>
    <property type="match status" value="1"/>
</dbReference>
<dbReference type="GO" id="GO:0000124">
    <property type="term" value="C:SAGA complex"/>
    <property type="evidence" value="ECO:0007669"/>
    <property type="project" value="InterPro"/>
</dbReference>
<feature type="region of interest" description="Disordered" evidence="4">
    <location>
        <begin position="159"/>
        <end position="196"/>
    </location>
</feature>
<feature type="compositionally biased region" description="Pro residues" evidence="4">
    <location>
        <begin position="736"/>
        <end position="750"/>
    </location>
</feature>
<dbReference type="GO" id="GO:0046695">
    <property type="term" value="C:SLIK (SAGA-like) complex"/>
    <property type="evidence" value="ECO:0007669"/>
    <property type="project" value="InterPro"/>
</dbReference>
<feature type="domain" description="Bromo" evidence="5">
    <location>
        <begin position="63"/>
        <end position="133"/>
    </location>
</feature>
<dbReference type="Gene3D" id="1.10.20.10">
    <property type="entry name" value="Histone, subunit A"/>
    <property type="match status" value="1"/>
</dbReference>
<dbReference type="InterPro" id="IPR018247">
    <property type="entry name" value="EF_Hand_1_Ca_BS"/>
</dbReference>
<evidence type="ECO:0000256" key="4">
    <source>
        <dbReference type="SAM" id="MobiDB-lite"/>
    </source>
</evidence>
<feature type="domain" description="EF-hand" evidence="6">
    <location>
        <begin position="939"/>
        <end position="974"/>
    </location>
</feature>
<dbReference type="InterPro" id="IPR037782">
    <property type="entry name" value="Spt7"/>
</dbReference>
<keyword evidence="8" id="KW-1185">Reference proteome</keyword>
<dbReference type="InterPro" id="IPR011992">
    <property type="entry name" value="EF-hand-dom_pair"/>
</dbReference>
<dbReference type="Pfam" id="PF13499">
    <property type="entry name" value="EF-hand_7"/>
    <property type="match status" value="1"/>
</dbReference>
<dbReference type="PRINTS" id="PR00503">
    <property type="entry name" value="BROMODOMAIN"/>
</dbReference>
<dbReference type="SUPFAM" id="SSF47370">
    <property type="entry name" value="Bromodomain"/>
    <property type="match status" value="1"/>
</dbReference>
<dbReference type="PRINTS" id="PR01217">
    <property type="entry name" value="PRICHEXTENSN"/>
</dbReference>
<reference evidence="7" key="1">
    <citation type="submission" date="2022-07" db="EMBL/GenBank/DDBJ databases">
        <title>The genome of Lyophyllum shimeji provides insight into the initial evolution of ectomycorrhizal fungal genome.</title>
        <authorList>
            <person name="Kobayashi Y."/>
            <person name="Shibata T."/>
            <person name="Hirakawa H."/>
            <person name="Shigenobu S."/>
            <person name="Nishiyama T."/>
            <person name="Yamada A."/>
            <person name="Hasebe M."/>
            <person name="Kawaguchi M."/>
        </authorList>
    </citation>
    <scope>NUCLEOTIDE SEQUENCE</scope>
    <source>
        <strain evidence="7">AT787</strain>
    </source>
</reference>
<dbReference type="Proteomes" id="UP001063166">
    <property type="component" value="Unassembled WGS sequence"/>
</dbReference>
<evidence type="ECO:0000256" key="1">
    <source>
        <dbReference type="ARBA" id="ARBA00022837"/>
    </source>
</evidence>
<dbReference type="CDD" id="cd22927">
    <property type="entry name" value="HFD_SPT7"/>
    <property type="match status" value="1"/>
</dbReference>
<feature type="compositionally biased region" description="Low complexity" evidence="4">
    <location>
        <begin position="359"/>
        <end position="370"/>
    </location>
</feature>
<dbReference type="InterPro" id="IPR002048">
    <property type="entry name" value="EF_hand_dom"/>
</dbReference>
<dbReference type="Gene3D" id="1.20.920.10">
    <property type="entry name" value="Bromodomain-like"/>
    <property type="match status" value="1"/>
</dbReference>
<dbReference type="GO" id="GO:0005198">
    <property type="term" value="F:structural molecule activity"/>
    <property type="evidence" value="ECO:0007669"/>
    <property type="project" value="TreeGrafter"/>
</dbReference>
<dbReference type="InterPro" id="IPR001487">
    <property type="entry name" value="Bromodomain"/>
</dbReference>
<dbReference type="PROSITE" id="PS50222">
    <property type="entry name" value="EF_HAND_2"/>
    <property type="match status" value="2"/>
</dbReference>
<dbReference type="OrthoDB" id="21449at2759"/>
<dbReference type="PANTHER" id="PTHR47343:SF1">
    <property type="entry name" value="TRANSCRIPTIONAL ACTIVATOR SPT7"/>
    <property type="match status" value="1"/>
</dbReference>
<comment type="caution">
    <text evidence="7">The sequence shown here is derived from an EMBL/GenBank/DDBJ whole genome shotgun (WGS) entry which is preliminary data.</text>
</comment>
<dbReference type="Pfam" id="PF13405">
    <property type="entry name" value="EF-hand_6"/>
    <property type="match status" value="1"/>
</dbReference>
<feature type="compositionally biased region" description="Pro residues" evidence="4">
    <location>
        <begin position="757"/>
        <end position="767"/>
    </location>
</feature>
<gene>
    <name evidence="7" type="primary">SPT7</name>
    <name evidence="7" type="ORF">LshimejAT787_0409410</name>
</gene>
<dbReference type="EMBL" id="BRPK01000004">
    <property type="protein sequence ID" value="GLB37890.1"/>
    <property type="molecule type" value="Genomic_DNA"/>
</dbReference>
<dbReference type="GO" id="GO:0005509">
    <property type="term" value="F:calcium ion binding"/>
    <property type="evidence" value="ECO:0007669"/>
    <property type="project" value="InterPro"/>
</dbReference>
<evidence type="ECO:0000259" key="6">
    <source>
        <dbReference type="PROSITE" id="PS50222"/>
    </source>
</evidence>
<accession>A0A9P3PKE4</accession>
<evidence type="ECO:0000256" key="3">
    <source>
        <dbReference type="PROSITE-ProRule" id="PRU00035"/>
    </source>
</evidence>
<feature type="compositionally biased region" description="Pro residues" evidence="4">
    <location>
        <begin position="666"/>
        <end position="679"/>
    </location>
</feature>
<keyword evidence="1" id="KW-0106">Calcium</keyword>
<dbReference type="Pfam" id="PF00439">
    <property type="entry name" value="Bromodomain"/>
    <property type="match status" value="1"/>
</dbReference>
<name>A0A9P3PKE4_LYOSH</name>
<sequence>MNNLLRTLTEGRAKSLYPETDLKLLLTTVKESRRQSYDAKVSTSDAFYDSLEGLLSDLKTVTIDNHDAEPFLKPVSKAEAPDYYDVIANPMDFATMLKKVKSKQYKSKREFKDDLELIWSNCLTYNAAENHPLRPCVKRLKLKADRLLKYITDRKERADPPIPSDISTTHVARPKINGNGALNGRAYSHQRSPSITTVSKSITPNIKLSPTLEAKPVARRDAAFPDTPAIVRTPQGMALFSRLDREITQHAEAPSGSKLEDSSSLLEKLHELVDPVELPAGSESYQTPPPEDGMAVDKVSPGEKRKLNGFVDDRPRKRARFSSQYAMPVPFEKDELSELWWGAVQSDPLLASGLPQIPLPSSSASPTALARTRKPKVRSKRRKKPTESAPKSLLTMMNNNIKTMRRLRQTHAKFAALNVNATNAEDPEGGGEGAPFAARGGTPITAVGEEDGIETADEKVDERPWMAMVKGKRRVGGVEIGDQNAADCVKWMSGKVLEHVGFQGTSQAALEVLAGVTSEYLLNVGRTIRFLCDKYCNTMTPEEIILHTLFESGTSKIQDLERYISDDVERYGTRLLDVEKKLVSAYRESTAVEMLDDEGLFRFDEEDEEAGALAIGDFADALGEDYLGLRELGIAAEFGLSSLAIPKKLLRGKKSKDKSSAAAKPTEPPPPYPPPPPFIPLNASKVDDQIGLLKPYYQSRFSALAAMPQQPASISPPPLPGPSMPQGQPSVSPSQAQPPQPAYGMPPYPPVSQEVKPPVPPPAPVPPESLILPDDPPNPLQVKMGALGQIIKGNPAAATTKKKKPGPPGAGAEAPTPTKKKGMVGVGTGNGRKKSAKVEEATAATATPSQPQLPAQSQPRAAPPTILPYPAHMPPMAPTPDPLTMSYGYGAPPAGGYGAPPPPHRAPGGGYGAPPGGYGPPGYGGGFAPPGGHHGPPPGADPQLWSWFSAVDTDRSGAITAPELERALINGDWTPFDLDTVKMLMSIFDTDRSGTIGFNEFSGLWKYIKDWQNVFRHFDRDRSGSIDGHELRDALAQFGYNLSPQLLDLLQRKYDVKASTVRGHGAPPPGISFDRFVRACVVVKQLSEAFGKLDTDRDGWIQINYDQFMHTVLSLP</sequence>
<evidence type="ECO:0000256" key="2">
    <source>
        <dbReference type="ARBA" id="ARBA00023117"/>
    </source>
</evidence>
<dbReference type="CDD" id="cd16180">
    <property type="entry name" value="EFh_PEF_Group_I"/>
    <property type="match status" value="1"/>
</dbReference>
<dbReference type="Gene3D" id="1.10.238.10">
    <property type="entry name" value="EF-hand"/>
    <property type="match status" value="1"/>
</dbReference>
<keyword evidence="2 3" id="KW-0103">Bromodomain</keyword>
<feature type="compositionally biased region" description="Low complexity" evidence="4">
    <location>
        <begin position="841"/>
        <end position="860"/>
    </location>
</feature>
<feature type="region of interest" description="Disordered" evidence="4">
    <location>
        <begin position="708"/>
        <end position="866"/>
    </location>
</feature>
<dbReference type="InterPro" id="IPR009072">
    <property type="entry name" value="Histone-fold"/>
</dbReference>
<organism evidence="7 8">
    <name type="scientific">Lyophyllum shimeji</name>
    <name type="common">Hon-shimeji</name>
    <name type="synonym">Tricholoma shimeji</name>
    <dbReference type="NCBI Taxonomy" id="47721"/>
    <lineage>
        <taxon>Eukaryota</taxon>
        <taxon>Fungi</taxon>
        <taxon>Dikarya</taxon>
        <taxon>Basidiomycota</taxon>
        <taxon>Agaricomycotina</taxon>
        <taxon>Agaricomycetes</taxon>
        <taxon>Agaricomycetidae</taxon>
        <taxon>Agaricales</taxon>
        <taxon>Tricholomatineae</taxon>
        <taxon>Lyophyllaceae</taxon>
        <taxon>Lyophyllum</taxon>
    </lineage>
</organism>
<feature type="domain" description="EF-hand" evidence="6">
    <location>
        <begin position="1006"/>
        <end position="1041"/>
    </location>
</feature>
<dbReference type="SMART" id="SM00054">
    <property type="entry name" value="EFh"/>
    <property type="match status" value="4"/>
</dbReference>
<protein>
    <submittedName>
        <fullName evidence="7">Bromo domain containing protein</fullName>
    </submittedName>
</protein>
<dbReference type="SUPFAM" id="SSF47473">
    <property type="entry name" value="EF-hand"/>
    <property type="match status" value="1"/>
</dbReference>